<organism evidence="3 4">
    <name type="scientific">Lupinus luteus</name>
    <name type="common">European yellow lupine</name>
    <dbReference type="NCBI Taxonomy" id="3873"/>
    <lineage>
        <taxon>Eukaryota</taxon>
        <taxon>Viridiplantae</taxon>
        <taxon>Streptophyta</taxon>
        <taxon>Embryophyta</taxon>
        <taxon>Tracheophyta</taxon>
        <taxon>Spermatophyta</taxon>
        <taxon>Magnoliopsida</taxon>
        <taxon>eudicotyledons</taxon>
        <taxon>Gunneridae</taxon>
        <taxon>Pentapetalae</taxon>
        <taxon>rosids</taxon>
        <taxon>fabids</taxon>
        <taxon>Fabales</taxon>
        <taxon>Fabaceae</taxon>
        <taxon>Papilionoideae</taxon>
        <taxon>50 kb inversion clade</taxon>
        <taxon>genistoids sensu lato</taxon>
        <taxon>core genistoids</taxon>
        <taxon>Genisteae</taxon>
        <taxon>Lupinus</taxon>
    </lineage>
</organism>
<name>A0AAV1WA45_LUPLU</name>
<sequence length="357" mass="41035">MPKAEKAKSACFYGFLQVLLCPGNGTSPSLHPFGNVIKSEKIELLHSKKDRMVDEYEATPGVVARLMGLDSLPKTNFPIKGATQHSVPRSRSVTFVDYLLEFDLNQSNNHRRVKTSASFHKVPAMAQWRNRDLSEPYWGDDESNGEEAKLKKTENGLDEWKQKKKQGRSEKEILKERVSTVKKEWNQGKNKKIYKLRNEPRKVPSSYKRSRMVRKRQCEVKDLSNVSSRSNSTLLNKRKKENSHNTSPLTLKSKCKSSSLLSFGNVVVEDKTSNNEGCAYNDLNREVEYYSELLLKLRILTEKDIRESNNNPTCMYGNEGYEEICLLFEQNFLDLLLDEFVDDVVGLSCWEFCHLGM</sequence>
<dbReference type="EMBL" id="CAXHTB010000005">
    <property type="protein sequence ID" value="CAL0306229.1"/>
    <property type="molecule type" value="Genomic_DNA"/>
</dbReference>
<keyword evidence="4" id="KW-1185">Reference proteome</keyword>
<feature type="region of interest" description="Disordered" evidence="1">
    <location>
        <begin position="135"/>
        <end position="172"/>
    </location>
</feature>
<comment type="caution">
    <text evidence="3">The sequence shown here is derived from an EMBL/GenBank/DDBJ whole genome shotgun (WGS) entry which is preliminary data.</text>
</comment>
<reference evidence="3 4" key="1">
    <citation type="submission" date="2024-03" db="EMBL/GenBank/DDBJ databases">
        <authorList>
            <person name="Martinez-Hernandez J."/>
        </authorList>
    </citation>
    <scope>NUCLEOTIDE SEQUENCE [LARGE SCALE GENOMIC DNA]</scope>
</reference>
<dbReference type="InterPro" id="IPR032795">
    <property type="entry name" value="DUF3741-assoc"/>
</dbReference>
<feature type="region of interest" description="Disordered" evidence="1">
    <location>
        <begin position="219"/>
        <end position="251"/>
    </location>
</feature>
<dbReference type="PANTHER" id="PTHR35499">
    <property type="entry name" value="OS05G0128300 PROTEIN"/>
    <property type="match status" value="1"/>
</dbReference>
<evidence type="ECO:0000313" key="3">
    <source>
        <dbReference type="EMBL" id="CAL0306229.1"/>
    </source>
</evidence>
<feature type="compositionally biased region" description="Polar residues" evidence="1">
    <location>
        <begin position="224"/>
        <end position="235"/>
    </location>
</feature>
<accession>A0AAV1WA45</accession>
<dbReference type="AlphaFoldDB" id="A0AAV1WA45"/>
<dbReference type="Proteomes" id="UP001497480">
    <property type="component" value="Unassembled WGS sequence"/>
</dbReference>
<feature type="compositionally biased region" description="Basic and acidic residues" evidence="1">
    <location>
        <begin position="146"/>
        <end position="172"/>
    </location>
</feature>
<dbReference type="Pfam" id="PF14383">
    <property type="entry name" value="VARLMGL"/>
    <property type="match status" value="1"/>
</dbReference>
<evidence type="ECO:0000313" key="4">
    <source>
        <dbReference type="Proteomes" id="UP001497480"/>
    </source>
</evidence>
<evidence type="ECO:0000256" key="1">
    <source>
        <dbReference type="SAM" id="MobiDB-lite"/>
    </source>
</evidence>
<evidence type="ECO:0000259" key="2">
    <source>
        <dbReference type="Pfam" id="PF14383"/>
    </source>
</evidence>
<protein>
    <recommendedName>
        <fullName evidence="2">DUF3741 domain-containing protein</fullName>
    </recommendedName>
</protein>
<proteinExistence type="predicted"/>
<feature type="domain" description="DUF3741" evidence="2">
    <location>
        <begin position="59"/>
        <end position="77"/>
    </location>
</feature>
<dbReference type="PANTHER" id="PTHR35499:SF4">
    <property type="entry name" value="ALC-INTERACTING PROTEIN 1"/>
    <property type="match status" value="1"/>
</dbReference>
<gene>
    <name evidence="3" type="ORF">LLUT_LOCUS7289</name>
</gene>